<dbReference type="Proteomes" id="UP000011087">
    <property type="component" value="Unassembled WGS sequence"/>
</dbReference>
<dbReference type="KEGG" id="gtt:GUITHDRAFT_118146"/>
<evidence type="ECO:0000313" key="3">
    <source>
        <dbReference type="Proteomes" id="UP000011087"/>
    </source>
</evidence>
<dbReference type="RefSeq" id="XP_005822636.1">
    <property type="nucleotide sequence ID" value="XM_005822579.1"/>
</dbReference>
<gene>
    <name evidence="1" type="ORF">GUITHDRAFT_118146</name>
</gene>
<evidence type="ECO:0000313" key="1">
    <source>
        <dbReference type="EMBL" id="EKX35656.1"/>
    </source>
</evidence>
<protein>
    <submittedName>
        <fullName evidence="1 2">Uncharacterized protein</fullName>
    </submittedName>
</protein>
<keyword evidence="3" id="KW-1185">Reference proteome</keyword>
<name>L1IHC0_GUITC</name>
<dbReference type="AlphaFoldDB" id="L1IHC0"/>
<dbReference type="OrthoDB" id="10474487at2759"/>
<evidence type="ECO:0000313" key="2">
    <source>
        <dbReference type="EnsemblProtists" id="EKX35656"/>
    </source>
</evidence>
<dbReference type="EnsemblProtists" id="EKX35656">
    <property type="protein sequence ID" value="EKX35656"/>
    <property type="gene ID" value="GUITHDRAFT_118146"/>
</dbReference>
<reference evidence="2" key="3">
    <citation type="submission" date="2015-06" db="UniProtKB">
        <authorList>
            <consortium name="EnsemblProtists"/>
        </authorList>
    </citation>
    <scope>IDENTIFICATION</scope>
</reference>
<accession>L1IHC0</accession>
<sequence length="309" mass="34907">MNGQTGLSQQALASNNNQNVFNSDVSPEELYSNAPITIRRRIHVNISGTMANFQKQGELAATWKPREGKQASVFGLYDAFDNSLDHQTATNALKGAMIKKATVLEYKSTFPVPLGISVSCLNPDEATDTGERYVMTALPMTTNTNPLVIHESDSSSNESMEWRSKYPDYNEQNLETEGVINLDKRYYMFVHQNHPVIEMLRCNKDMLSANIDEQPLVDGQYYKIANTVMRAMCNALRTKVLSKVSTRDLNSFQVQLHRMNGKSWDRIGKDEFGDIVGKNDQSSVEKINEALNQHCTFTSRVELEYEIQT</sequence>
<dbReference type="EMBL" id="JH993086">
    <property type="protein sequence ID" value="EKX35656.1"/>
    <property type="molecule type" value="Genomic_DNA"/>
</dbReference>
<reference evidence="1 3" key="1">
    <citation type="journal article" date="2012" name="Nature">
        <title>Algal genomes reveal evolutionary mosaicism and the fate of nucleomorphs.</title>
        <authorList>
            <consortium name="DOE Joint Genome Institute"/>
            <person name="Curtis B.A."/>
            <person name="Tanifuji G."/>
            <person name="Burki F."/>
            <person name="Gruber A."/>
            <person name="Irimia M."/>
            <person name="Maruyama S."/>
            <person name="Arias M.C."/>
            <person name="Ball S.G."/>
            <person name="Gile G.H."/>
            <person name="Hirakawa Y."/>
            <person name="Hopkins J.F."/>
            <person name="Kuo A."/>
            <person name="Rensing S.A."/>
            <person name="Schmutz J."/>
            <person name="Symeonidi A."/>
            <person name="Elias M."/>
            <person name="Eveleigh R.J."/>
            <person name="Herman E.K."/>
            <person name="Klute M.J."/>
            <person name="Nakayama T."/>
            <person name="Obornik M."/>
            <person name="Reyes-Prieto A."/>
            <person name="Armbrust E.V."/>
            <person name="Aves S.J."/>
            <person name="Beiko R.G."/>
            <person name="Coutinho P."/>
            <person name="Dacks J.B."/>
            <person name="Durnford D.G."/>
            <person name="Fast N.M."/>
            <person name="Green B.R."/>
            <person name="Grisdale C.J."/>
            <person name="Hempel F."/>
            <person name="Henrissat B."/>
            <person name="Hoppner M.P."/>
            <person name="Ishida K."/>
            <person name="Kim E."/>
            <person name="Koreny L."/>
            <person name="Kroth P.G."/>
            <person name="Liu Y."/>
            <person name="Malik S.B."/>
            <person name="Maier U.G."/>
            <person name="McRose D."/>
            <person name="Mock T."/>
            <person name="Neilson J.A."/>
            <person name="Onodera N.T."/>
            <person name="Poole A.M."/>
            <person name="Pritham E.J."/>
            <person name="Richards T.A."/>
            <person name="Rocap G."/>
            <person name="Roy S.W."/>
            <person name="Sarai C."/>
            <person name="Schaack S."/>
            <person name="Shirato S."/>
            <person name="Slamovits C.H."/>
            <person name="Spencer D.F."/>
            <person name="Suzuki S."/>
            <person name="Worden A.Z."/>
            <person name="Zauner S."/>
            <person name="Barry K."/>
            <person name="Bell C."/>
            <person name="Bharti A.K."/>
            <person name="Crow J.A."/>
            <person name="Grimwood J."/>
            <person name="Kramer R."/>
            <person name="Lindquist E."/>
            <person name="Lucas S."/>
            <person name="Salamov A."/>
            <person name="McFadden G.I."/>
            <person name="Lane C.E."/>
            <person name="Keeling P.J."/>
            <person name="Gray M.W."/>
            <person name="Grigoriev I.V."/>
            <person name="Archibald J.M."/>
        </authorList>
    </citation>
    <scope>NUCLEOTIDE SEQUENCE</scope>
    <source>
        <strain evidence="1 3">CCMP2712</strain>
    </source>
</reference>
<dbReference type="PaxDb" id="55529-EKX35656"/>
<proteinExistence type="predicted"/>
<organism evidence="1">
    <name type="scientific">Guillardia theta (strain CCMP2712)</name>
    <name type="common">Cryptophyte</name>
    <dbReference type="NCBI Taxonomy" id="905079"/>
    <lineage>
        <taxon>Eukaryota</taxon>
        <taxon>Cryptophyceae</taxon>
        <taxon>Pyrenomonadales</taxon>
        <taxon>Geminigeraceae</taxon>
        <taxon>Guillardia</taxon>
    </lineage>
</organism>
<dbReference type="GeneID" id="17292400"/>
<reference evidence="3" key="2">
    <citation type="submission" date="2012-11" db="EMBL/GenBank/DDBJ databases">
        <authorList>
            <person name="Kuo A."/>
            <person name="Curtis B.A."/>
            <person name="Tanifuji G."/>
            <person name="Burki F."/>
            <person name="Gruber A."/>
            <person name="Irimia M."/>
            <person name="Maruyama S."/>
            <person name="Arias M.C."/>
            <person name="Ball S.G."/>
            <person name="Gile G.H."/>
            <person name="Hirakawa Y."/>
            <person name="Hopkins J.F."/>
            <person name="Rensing S.A."/>
            <person name="Schmutz J."/>
            <person name="Symeonidi A."/>
            <person name="Elias M."/>
            <person name="Eveleigh R.J."/>
            <person name="Herman E.K."/>
            <person name="Klute M.J."/>
            <person name="Nakayama T."/>
            <person name="Obornik M."/>
            <person name="Reyes-Prieto A."/>
            <person name="Armbrust E.V."/>
            <person name="Aves S.J."/>
            <person name="Beiko R.G."/>
            <person name="Coutinho P."/>
            <person name="Dacks J.B."/>
            <person name="Durnford D.G."/>
            <person name="Fast N.M."/>
            <person name="Green B.R."/>
            <person name="Grisdale C."/>
            <person name="Hempe F."/>
            <person name="Henrissat B."/>
            <person name="Hoppner M.P."/>
            <person name="Ishida K.-I."/>
            <person name="Kim E."/>
            <person name="Koreny L."/>
            <person name="Kroth P.G."/>
            <person name="Liu Y."/>
            <person name="Malik S.-B."/>
            <person name="Maier U.G."/>
            <person name="McRose D."/>
            <person name="Mock T."/>
            <person name="Neilson J.A."/>
            <person name="Onodera N.T."/>
            <person name="Poole A.M."/>
            <person name="Pritham E.J."/>
            <person name="Richards T.A."/>
            <person name="Rocap G."/>
            <person name="Roy S.W."/>
            <person name="Sarai C."/>
            <person name="Schaack S."/>
            <person name="Shirato S."/>
            <person name="Slamovits C.H."/>
            <person name="Spencer D.F."/>
            <person name="Suzuki S."/>
            <person name="Worden A.Z."/>
            <person name="Zauner S."/>
            <person name="Barry K."/>
            <person name="Bell C."/>
            <person name="Bharti A.K."/>
            <person name="Crow J.A."/>
            <person name="Grimwood J."/>
            <person name="Kramer R."/>
            <person name="Lindquist E."/>
            <person name="Lucas S."/>
            <person name="Salamov A."/>
            <person name="McFadden G.I."/>
            <person name="Lane C.E."/>
            <person name="Keeling P.J."/>
            <person name="Gray M.W."/>
            <person name="Grigoriev I.V."/>
            <person name="Archibald J.M."/>
        </authorList>
    </citation>
    <scope>NUCLEOTIDE SEQUENCE</scope>
    <source>
        <strain evidence="3">CCMP2712</strain>
    </source>
</reference>
<dbReference type="HOGENOM" id="CLU_889790_0_0_1"/>